<proteinExistence type="inferred from homology"/>
<dbReference type="CDD" id="cd00845">
    <property type="entry name" value="MPP_UshA_N_like"/>
    <property type="match status" value="1"/>
</dbReference>
<keyword evidence="2" id="KW-0378">Hydrolase</keyword>
<evidence type="ECO:0000313" key="6">
    <source>
        <dbReference type="Proteomes" id="UP000249163"/>
    </source>
</evidence>
<comment type="similarity">
    <text evidence="2">Belongs to the 5'-nucleotidase family.</text>
</comment>
<evidence type="ECO:0000313" key="5">
    <source>
        <dbReference type="EMBL" id="AWV32682.1"/>
    </source>
</evidence>
<keyword evidence="1" id="KW-0732">Signal</keyword>
<dbReference type="SUPFAM" id="SSF56300">
    <property type="entry name" value="Metallo-dependent phosphatases"/>
    <property type="match status" value="1"/>
</dbReference>
<dbReference type="InterPro" id="IPR029052">
    <property type="entry name" value="Metallo-depent_PP-like"/>
</dbReference>
<dbReference type="EMBL" id="CP021965">
    <property type="protein sequence ID" value="AWV32682.1"/>
    <property type="molecule type" value="Genomic_DNA"/>
</dbReference>
<feature type="domain" description="Calcineurin-like phosphoesterase" evidence="3">
    <location>
        <begin position="11"/>
        <end position="209"/>
    </location>
</feature>
<evidence type="ECO:0000256" key="2">
    <source>
        <dbReference type="RuleBase" id="RU362119"/>
    </source>
</evidence>
<evidence type="ECO:0000259" key="4">
    <source>
        <dbReference type="Pfam" id="PF02872"/>
    </source>
</evidence>
<dbReference type="Gene3D" id="3.60.21.10">
    <property type="match status" value="1"/>
</dbReference>
<feature type="domain" description="5'-Nucleotidase C-terminal" evidence="4">
    <location>
        <begin position="294"/>
        <end position="430"/>
    </location>
</feature>
<dbReference type="PROSITE" id="PS00785">
    <property type="entry name" value="5_NUCLEOTIDASE_1"/>
    <property type="match status" value="1"/>
</dbReference>
<reference evidence="5 6" key="1">
    <citation type="submission" date="2017-06" db="EMBL/GenBank/DDBJ databases">
        <title>Complete genome sequence of Paenibacillus odorifer CBA7130.</title>
        <authorList>
            <person name="Nam Y.-D."/>
            <person name="Kang J."/>
            <person name="Chung W.-H."/>
        </authorList>
    </citation>
    <scope>NUCLEOTIDE SEQUENCE [LARGE SCALE GENOMIC DNA]</scope>
    <source>
        <strain evidence="5 6">CBA7130</strain>
    </source>
</reference>
<keyword evidence="2" id="KW-0547">Nucleotide-binding</keyword>
<dbReference type="GO" id="GO:0008768">
    <property type="term" value="F:UDP-sugar diphosphatase activity"/>
    <property type="evidence" value="ECO:0007669"/>
    <property type="project" value="TreeGrafter"/>
</dbReference>
<dbReference type="InterPro" id="IPR006179">
    <property type="entry name" value="5_nucleotidase/apyrase"/>
</dbReference>
<dbReference type="InterPro" id="IPR004843">
    <property type="entry name" value="Calcineurin-like_PHP"/>
</dbReference>
<dbReference type="Pfam" id="PF02872">
    <property type="entry name" value="5_nucleotid_C"/>
    <property type="match status" value="1"/>
</dbReference>
<dbReference type="InterPro" id="IPR006146">
    <property type="entry name" value="5'-Nucleotdase_CS"/>
</dbReference>
<dbReference type="GO" id="GO:0046872">
    <property type="term" value="F:metal ion binding"/>
    <property type="evidence" value="ECO:0007669"/>
    <property type="project" value="InterPro"/>
</dbReference>
<organism evidence="5 6">
    <name type="scientific">Paenibacillus odorifer</name>
    <dbReference type="NCBI Taxonomy" id="189426"/>
    <lineage>
        <taxon>Bacteria</taxon>
        <taxon>Bacillati</taxon>
        <taxon>Bacillota</taxon>
        <taxon>Bacilli</taxon>
        <taxon>Bacillales</taxon>
        <taxon>Paenibacillaceae</taxon>
        <taxon>Paenibacillus</taxon>
    </lineage>
</organism>
<dbReference type="GO" id="GO:0000166">
    <property type="term" value="F:nucleotide binding"/>
    <property type="evidence" value="ECO:0007669"/>
    <property type="project" value="UniProtKB-KW"/>
</dbReference>
<accession>A0AAD0P093</accession>
<dbReference type="PRINTS" id="PR01607">
    <property type="entry name" value="APYRASEFAMLY"/>
</dbReference>
<dbReference type="AlphaFoldDB" id="A0AAD0P093"/>
<evidence type="ECO:0000256" key="1">
    <source>
        <dbReference type="ARBA" id="ARBA00022729"/>
    </source>
</evidence>
<dbReference type="SUPFAM" id="SSF55816">
    <property type="entry name" value="5'-nucleotidase (syn. UDP-sugar hydrolase), C-terminal domain"/>
    <property type="match status" value="1"/>
</dbReference>
<dbReference type="PANTHER" id="PTHR11575:SF23">
    <property type="entry name" value="5-NUCLEOTIDASE FAMILY PROTEIN"/>
    <property type="match status" value="1"/>
</dbReference>
<dbReference type="GO" id="GO:0009166">
    <property type="term" value="P:nucleotide catabolic process"/>
    <property type="evidence" value="ECO:0007669"/>
    <property type="project" value="InterPro"/>
</dbReference>
<evidence type="ECO:0000259" key="3">
    <source>
        <dbReference type="Pfam" id="PF00149"/>
    </source>
</evidence>
<dbReference type="GO" id="GO:0030288">
    <property type="term" value="C:outer membrane-bounded periplasmic space"/>
    <property type="evidence" value="ECO:0007669"/>
    <property type="project" value="TreeGrafter"/>
</dbReference>
<dbReference type="InterPro" id="IPR008334">
    <property type="entry name" value="5'-Nucleotdase_C"/>
</dbReference>
<gene>
    <name evidence="5" type="ORF">CD191_08655</name>
</gene>
<dbReference type="Gene3D" id="3.90.780.10">
    <property type="entry name" value="5'-Nucleotidase, C-terminal domain"/>
    <property type="match status" value="1"/>
</dbReference>
<name>A0AAD0P093_9BACL</name>
<dbReference type="PANTHER" id="PTHR11575">
    <property type="entry name" value="5'-NUCLEOTIDASE-RELATED"/>
    <property type="match status" value="1"/>
</dbReference>
<dbReference type="Proteomes" id="UP000249163">
    <property type="component" value="Chromosome"/>
</dbReference>
<dbReference type="GO" id="GO:0008253">
    <property type="term" value="F:5'-nucleotidase activity"/>
    <property type="evidence" value="ECO:0007669"/>
    <property type="project" value="TreeGrafter"/>
</dbReference>
<dbReference type="InterPro" id="IPR036907">
    <property type="entry name" value="5'-Nucleotdase_C_sf"/>
</dbReference>
<sequence>MLLMGHVPQRLTILHTNDIHSHFEMVSPLAAEIGRQRAAAGEEPVLLLDIGDHMDRAAVETEGTMGQANIDVLNLTGYDAVTIGNNEGLTFSQEMLSSIFSGLQCPVVCCNFVETATGEPPHWMKRHAILEKDGIRIGVTGATAAFTSFYSLLGWDALDPETTLREQCLLLAPQVDILIILSHLGLPADRILAERLEGVHAILGGHTHHMLEEPLMINGTAVCGAGKFGRYLGRLQFERREGQPGFSLVTGECIPIDSGLKEEIVGPAATIHLERGREALQQTVAITDRELPLNLQGESPFGNLLAQAVRRFTGASLSIVNTGQLLGLLPEGEVTAGMLHALCPSPINTCVIKLKGLDIRIALEQSLTEEFYNKVIFGYGFRGNYLGSLAVDGIKILYDPQKIPYDNNIAVFVEGNPLEDDKEYNVGTLDMFTFRAGYETIANGKDPVFLLPHFLRDLLGMELQRPDSLDECMLTRWQIKSE</sequence>
<protein>
    <submittedName>
        <fullName evidence="5">Multifunctional 2',3'-cyclic-nucleotide 2'-phosphodiesterase/5'-nucleotidase/3'-nucleotidase</fullName>
    </submittedName>
</protein>
<dbReference type="Pfam" id="PF00149">
    <property type="entry name" value="Metallophos"/>
    <property type="match status" value="1"/>
</dbReference>